<evidence type="ECO:0000259" key="10">
    <source>
        <dbReference type="PROSITE" id="PS50885"/>
    </source>
</evidence>
<dbReference type="PANTHER" id="PTHR32089">
    <property type="entry name" value="METHYL-ACCEPTING CHEMOTAXIS PROTEIN MCPB"/>
    <property type="match status" value="1"/>
</dbReference>
<keyword evidence="8" id="KW-1133">Transmembrane helix</keyword>
<feature type="domain" description="Methyl-accepting transducer" evidence="9">
    <location>
        <begin position="393"/>
        <end position="650"/>
    </location>
</feature>
<sequence>MVFKSLKGKMLSIFLPLVIIGLGLFMAFSYNFSKAQIDEEINSRMTTLQDNAIHKIEGKFASHQQVAESTASVVNATGQSLSRENYQDILEKSIMTNEDTLGAGVWYEKYAYDSSVEYFGPYVYKDGGSAVFTDEYETAEYDYPSWNWYTQAQGVEDAVWGDPYYDEASDITMVTTSVPFEDESGNFGGVITADIDLTQIQEIISDIQIYETGWAFSIDNSGTFIAHDQDEKVMNETVEEDAQFNAHSEELLNNSNGHFAMKMNGKDYQVYYNTISRTGWKVGLMVPEGELYASLDQLLIQQLTLGGIVIILLISAIYLFGNRITKPVTKLKEETDKVAQGDLTVTVAHHSNDEVGLLYSHFNVMLNNMRDLIYRTTKSAAVISNSAENFRSVSEGTTASNEEIQSTMEEITKGAHQSSEDLDQMRTQIDMLSGKIESVAQSSDHMNGLSDRATTVNQNGLAQMDELRKHSEESKRTIAEVENVVRELTNQIEHIGNFILTINNISEQTNLLALNASIEAARAGEHGAGFAVVAEEVRKLAEQTANSTDEVRKIIDQIQISSTGAINKMDDARKITNTQNDVVAKTEEAFNDIESAVRQITNSIESNVANVEDINQYKNNVVSSVDNIASSIQQTAAANEEINSSIDEQTGALESLAHSAENLNQSSHQLHELVKEFEVGTQTEDENSQSNKAE</sequence>
<organism evidence="11 12">
    <name type="scientific">Halobacillus seohaensis</name>
    <dbReference type="NCBI Taxonomy" id="447421"/>
    <lineage>
        <taxon>Bacteria</taxon>
        <taxon>Bacillati</taxon>
        <taxon>Bacillota</taxon>
        <taxon>Bacilli</taxon>
        <taxon>Bacillales</taxon>
        <taxon>Bacillaceae</taxon>
        <taxon>Halobacillus</taxon>
    </lineage>
</organism>
<evidence type="ECO:0000313" key="11">
    <source>
        <dbReference type="EMBL" id="MFC7063577.1"/>
    </source>
</evidence>
<keyword evidence="8" id="KW-0812">Transmembrane</keyword>
<reference evidence="12" key="1">
    <citation type="journal article" date="2019" name="Int. J. Syst. Evol. Microbiol.">
        <title>The Global Catalogue of Microorganisms (GCM) 10K type strain sequencing project: providing services to taxonomists for standard genome sequencing and annotation.</title>
        <authorList>
            <consortium name="The Broad Institute Genomics Platform"/>
            <consortium name="The Broad Institute Genome Sequencing Center for Infectious Disease"/>
            <person name="Wu L."/>
            <person name="Ma J."/>
        </authorList>
    </citation>
    <scope>NUCLEOTIDE SEQUENCE [LARGE SCALE GENOMIC DNA]</scope>
    <source>
        <strain evidence="12">CGMCC 4.1621</strain>
    </source>
</reference>
<evidence type="ECO:0000256" key="1">
    <source>
        <dbReference type="ARBA" id="ARBA00004236"/>
    </source>
</evidence>
<evidence type="ECO:0000259" key="9">
    <source>
        <dbReference type="PROSITE" id="PS50111"/>
    </source>
</evidence>
<evidence type="ECO:0000313" key="12">
    <source>
        <dbReference type="Proteomes" id="UP001596410"/>
    </source>
</evidence>
<gene>
    <name evidence="11" type="ORF">ACFQIC_17340</name>
</gene>
<evidence type="ECO:0000256" key="5">
    <source>
        <dbReference type="ARBA" id="ARBA00029447"/>
    </source>
</evidence>
<feature type="domain" description="HAMP" evidence="10">
    <location>
        <begin position="322"/>
        <end position="374"/>
    </location>
</feature>
<dbReference type="InterPro" id="IPR029151">
    <property type="entry name" value="Sensor-like_sf"/>
</dbReference>
<dbReference type="EMBL" id="JBHSZV010000049">
    <property type="protein sequence ID" value="MFC7063577.1"/>
    <property type="molecule type" value="Genomic_DNA"/>
</dbReference>
<dbReference type="CDD" id="cd12913">
    <property type="entry name" value="PDC1_MCP_like"/>
    <property type="match status" value="1"/>
</dbReference>
<dbReference type="Gene3D" id="3.30.450.20">
    <property type="entry name" value="PAS domain"/>
    <property type="match status" value="2"/>
</dbReference>
<dbReference type="CDD" id="cd12912">
    <property type="entry name" value="PDC2_MCP_like"/>
    <property type="match status" value="1"/>
</dbReference>
<accession>A0ABW2EQQ7</accession>
<protein>
    <submittedName>
        <fullName evidence="11">Methyl-accepting chemotaxis protein</fullName>
    </submittedName>
</protein>
<dbReference type="SUPFAM" id="SSF103190">
    <property type="entry name" value="Sensory domain-like"/>
    <property type="match status" value="1"/>
</dbReference>
<evidence type="ECO:0000256" key="2">
    <source>
        <dbReference type="ARBA" id="ARBA00022475"/>
    </source>
</evidence>
<dbReference type="PROSITE" id="PS50885">
    <property type="entry name" value="HAMP"/>
    <property type="match status" value="1"/>
</dbReference>
<evidence type="ECO:0000256" key="8">
    <source>
        <dbReference type="SAM" id="Phobius"/>
    </source>
</evidence>
<dbReference type="Proteomes" id="UP001596410">
    <property type="component" value="Unassembled WGS sequence"/>
</dbReference>
<evidence type="ECO:0000256" key="3">
    <source>
        <dbReference type="ARBA" id="ARBA00023136"/>
    </source>
</evidence>
<comment type="subcellular location">
    <subcellularLocation>
        <location evidence="1">Cell membrane</location>
    </subcellularLocation>
</comment>
<name>A0ABW2EQQ7_9BACI</name>
<dbReference type="SMART" id="SM00283">
    <property type="entry name" value="MA"/>
    <property type="match status" value="1"/>
</dbReference>
<feature type="coiled-coil region" evidence="7">
    <location>
        <begin position="464"/>
        <end position="491"/>
    </location>
</feature>
<dbReference type="InterPro" id="IPR003660">
    <property type="entry name" value="HAMP_dom"/>
</dbReference>
<dbReference type="Pfam" id="PF00015">
    <property type="entry name" value="MCPsignal"/>
    <property type="match status" value="1"/>
</dbReference>
<keyword evidence="7" id="KW-0175">Coiled coil</keyword>
<dbReference type="Pfam" id="PF00672">
    <property type="entry name" value="HAMP"/>
    <property type="match status" value="1"/>
</dbReference>
<keyword evidence="2" id="KW-1003">Cell membrane</keyword>
<dbReference type="Pfam" id="PF22673">
    <property type="entry name" value="MCP-like_PDC_1"/>
    <property type="match status" value="1"/>
</dbReference>
<dbReference type="InterPro" id="IPR004090">
    <property type="entry name" value="Chemotax_Me-accpt_rcpt"/>
</dbReference>
<evidence type="ECO:0000256" key="7">
    <source>
        <dbReference type="SAM" id="Coils"/>
    </source>
</evidence>
<comment type="similarity">
    <text evidence="5">Belongs to the methyl-accepting chemotaxis (MCP) protein family.</text>
</comment>
<dbReference type="PRINTS" id="PR00260">
    <property type="entry name" value="CHEMTRNSDUCR"/>
</dbReference>
<dbReference type="Gene3D" id="1.10.287.950">
    <property type="entry name" value="Methyl-accepting chemotaxis protein"/>
    <property type="match status" value="1"/>
</dbReference>
<proteinExistence type="inferred from homology"/>
<dbReference type="CDD" id="cd06225">
    <property type="entry name" value="HAMP"/>
    <property type="match status" value="1"/>
</dbReference>
<dbReference type="RefSeq" id="WP_204711480.1">
    <property type="nucleotide sequence ID" value="NZ_JBHSZV010000049.1"/>
</dbReference>
<dbReference type="SUPFAM" id="SSF58104">
    <property type="entry name" value="Methyl-accepting chemotaxis protein (MCP) signaling domain"/>
    <property type="match status" value="1"/>
</dbReference>
<dbReference type="PANTHER" id="PTHR32089:SF112">
    <property type="entry name" value="LYSOZYME-LIKE PROTEIN-RELATED"/>
    <property type="match status" value="1"/>
</dbReference>
<comment type="caution">
    <text evidence="11">The sequence shown here is derived from an EMBL/GenBank/DDBJ whole genome shotgun (WGS) entry which is preliminary data.</text>
</comment>
<dbReference type="PROSITE" id="PS50111">
    <property type="entry name" value="CHEMOTAXIS_TRANSDUC_2"/>
    <property type="match status" value="1"/>
</dbReference>
<evidence type="ECO:0000256" key="6">
    <source>
        <dbReference type="PROSITE-ProRule" id="PRU00284"/>
    </source>
</evidence>
<dbReference type="CDD" id="cd11386">
    <property type="entry name" value="MCP_signal"/>
    <property type="match status" value="1"/>
</dbReference>
<dbReference type="InterPro" id="IPR004089">
    <property type="entry name" value="MCPsignal_dom"/>
</dbReference>
<keyword evidence="4 6" id="KW-0807">Transducer</keyword>
<dbReference type="SMART" id="SM00304">
    <property type="entry name" value="HAMP"/>
    <property type="match status" value="1"/>
</dbReference>
<keyword evidence="3 8" id="KW-0472">Membrane</keyword>
<feature type="transmembrane region" description="Helical" evidence="8">
    <location>
        <begin position="303"/>
        <end position="321"/>
    </location>
</feature>
<keyword evidence="12" id="KW-1185">Reference proteome</keyword>
<evidence type="ECO:0000256" key="4">
    <source>
        <dbReference type="ARBA" id="ARBA00023224"/>
    </source>
</evidence>